<feature type="compositionally biased region" description="Low complexity" evidence="1">
    <location>
        <begin position="29"/>
        <end position="40"/>
    </location>
</feature>
<feature type="compositionally biased region" description="Basic and acidic residues" evidence="1">
    <location>
        <begin position="18"/>
        <end position="27"/>
    </location>
</feature>
<evidence type="ECO:0000313" key="2">
    <source>
        <dbReference type="EMBL" id="JAD97431.1"/>
    </source>
</evidence>
<sequence>MQSSKAESCRECECECQDRSSASEKHWLPSSSSEFSSASRRPPPKRPRSTPGSTAAVIADCSPSFTIATKQTTLADHPKAQRCPGTKRESAAQCGRSREEATQEKSKAGGF</sequence>
<protein>
    <submittedName>
        <fullName evidence="2">Uncharacterized protein</fullName>
    </submittedName>
</protein>
<name>A0A0A9EBK5_ARUDO</name>
<evidence type="ECO:0000256" key="1">
    <source>
        <dbReference type="SAM" id="MobiDB-lite"/>
    </source>
</evidence>
<dbReference type="EMBL" id="GBRH01200464">
    <property type="protein sequence ID" value="JAD97431.1"/>
    <property type="molecule type" value="Transcribed_RNA"/>
</dbReference>
<dbReference type="AlphaFoldDB" id="A0A0A9EBK5"/>
<feature type="compositionally biased region" description="Basic and acidic residues" evidence="1">
    <location>
        <begin position="86"/>
        <end position="111"/>
    </location>
</feature>
<feature type="region of interest" description="Disordered" evidence="1">
    <location>
        <begin position="18"/>
        <end position="57"/>
    </location>
</feature>
<feature type="region of interest" description="Disordered" evidence="1">
    <location>
        <begin position="69"/>
        <end position="111"/>
    </location>
</feature>
<reference evidence="2" key="1">
    <citation type="submission" date="2014-09" db="EMBL/GenBank/DDBJ databases">
        <authorList>
            <person name="Magalhaes I.L.F."/>
            <person name="Oliveira U."/>
            <person name="Santos F.R."/>
            <person name="Vidigal T.H.D.A."/>
            <person name="Brescovit A.D."/>
            <person name="Santos A.J."/>
        </authorList>
    </citation>
    <scope>NUCLEOTIDE SEQUENCE</scope>
    <source>
        <tissue evidence="2">Shoot tissue taken approximately 20 cm above the soil surface</tissue>
    </source>
</reference>
<organism evidence="2">
    <name type="scientific">Arundo donax</name>
    <name type="common">Giant reed</name>
    <name type="synonym">Donax arundinaceus</name>
    <dbReference type="NCBI Taxonomy" id="35708"/>
    <lineage>
        <taxon>Eukaryota</taxon>
        <taxon>Viridiplantae</taxon>
        <taxon>Streptophyta</taxon>
        <taxon>Embryophyta</taxon>
        <taxon>Tracheophyta</taxon>
        <taxon>Spermatophyta</taxon>
        <taxon>Magnoliopsida</taxon>
        <taxon>Liliopsida</taxon>
        <taxon>Poales</taxon>
        <taxon>Poaceae</taxon>
        <taxon>PACMAD clade</taxon>
        <taxon>Arundinoideae</taxon>
        <taxon>Arundineae</taxon>
        <taxon>Arundo</taxon>
    </lineage>
</organism>
<proteinExistence type="predicted"/>
<accession>A0A0A9EBK5</accession>
<reference evidence="2" key="2">
    <citation type="journal article" date="2015" name="Data Brief">
        <title>Shoot transcriptome of the giant reed, Arundo donax.</title>
        <authorList>
            <person name="Barrero R.A."/>
            <person name="Guerrero F.D."/>
            <person name="Moolhuijzen P."/>
            <person name="Goolsby J.A."/>
            <person name="Tidwell J."/>
            <person name="Bellgard S.E."/>
            <person name="Bellgard M.I."/>
        </authorList>
    </citation>
    <scope>NUCLEOTIDE SEQUENCE</scope>
    <source>
        <tissue evidence="2">Shoot tissue taken approximately 20 cm above the soil surface</tissue>
    </source>
</reference>